<dbReference type="OrthoDB" id="5430532at2759"/>
<feature type="compositionally biased region" description="Low complexity" evidence="1">
    <location>
        <begin position="340"/>
        <end position="349"/>
    </location>
</feature>
<sequence>MKRKFSFNLAPVKVPAKDSHAKQTPEPTPSHSHAHHNRSYSDHSLLSLNSPYISRRPLSPKTEQELRAACAVILQNFKPSDHELADKDPKLDFQGLDRRREQRSDKSAATQVRVRKPTGAPVYMPSARDAKTSSRNPDAAVKSHPDLPTRANTGRRRAEPAPVADRDQEARRTMKAASSDVPRSATMRSELDSDDGKSLATPLTGSTDAHLNNGSTAATTAAFTSFRSSKRASHQFESVAAVADAEAAEWMRHEVEKRRQLMASQPQFEPHALARPPSRARSIRSDLKDYIFPASAGLSRSQSRDSIRTANSTTSAPKELKRTPSSHGWRSWGLQRKFSSRTSSRPTTSKGRMENQDQSGKNSVNLNRDLPPLPSLDSWKQPEPPQQPKPQDNRKSQIQNAHIASLMRPQDQQQQTYAAAVRRHHRRSGSDTLAMRYTNPGYAQAPAQVARTASRSQTQLQRPAPKKEASMDFDEMMSSMSSTRNLDGQLALRINNQEPDQGKPSLSRSPSMKNGEGRLEVPPNFSRKISTDLPSSQRAAFPNSVEVGPTPKVNQKSRLKKVFSGWMLRKEKKDGDWMQKIEKQGVKGGIMVQDESALPPVVRY</sequence>
<reference evidence="2 3" key="1">
    <citation type="submission" date="2020-01" db="EMBL/GenBank/DDBJ databases">
        <authorList>
            <consortium name="DOE Joint Genome Institute"/>
            <person name="Haridas S."/>
            <person name="Albert R."/>
            <person name="Binder M."/>
            <person name="Bloem J."/>
            <person name="Labutti K."/>
            <person name="Salamov A."/>
            <person name="Andreopoulos B."/>
            <person name="Baker S.E."/>
            <person name="Barry K."/>
            <person name="Bills G."/>
            <person name="Bluhm B.H."/>
            <person name="Cannon C."/>
            <person name="Castanera R."/>
            <person name="Culley D.E."/>
            <person name="Daum C."/>
            <person name="Ezra D."/>
            <person name="Gonzalez J.B."/>
            <person name="Henrissat B."/>
            <person name="Kuo A."/>
            <person name="Liang C."/>
            <person name="Lipzen A."/>
            <person name="Lutzoni F."/>
            <person name="Magnuson J."/>
            <person name="Mondo S."/>
            <person name="Nolan M."/>
            <person name="Ohm R."/>
            <person name="Pangilinan J."/>
            <person name="Park H.-J.H."/>
            <person name="Ramirez L."/>
            <person name="Alfaro M."/>
            <person name="Sun H."/>
            <person name="Tritt A."/>
            <person name="Yoshinaga Y."/>
            <person name="Zwiers L.-H.L."/>
            <person name="Turgeon B.G."/>
            <person name="Goodwin S.B."/>
            <person name="Spatafora J.W."/>
            <person name="Crous P.W."/>
            <person name="Grigoriev I.V."/>
        </authorList>
    </citation>
    <scope>NUCLEOTIDE SEQUENCE [LARGE SCALE GENOMIC DNA]</scope>
    <source>
        <strain evidence="2 3">CBS 611.86</strain>
    </source>
</reference>
<feature type="region of interest" description="Disordered" evidence="1">
    <location>
        <begin position="81"/>
        <end position="213"/>
    </location>
</feature>
<evidence type="ECO:0000256" key="1">
    <source>
        <dbReference type="SAM" id="MobiDB-lite"/>
    </source>
</evidence>
<feature type="compositionally biased region" description="Polar residues" evidence="1">
    <location>
        <begin position="42"/>
        <end position="52"/>
    </location>
</feature>
<name>A0A7C8MCT4_9PLEO</name>
<feature type="compositionally biased region" description="Basic and acidic residues" evidence="1">
    <location>
        <begin position="156"/>
        <end position="172"/>
    </location>
</feature>
<feature type="region of interest" description="Disordered" evidence="1">
    <location>
        <begin position="297"/>
        <end position="433"/>
    </location>
</feature>
<dbReference type="Proteomes" id="UP000481861">
    <property type="component" value="Unassembled WGS sequence"/>
</dbReference>
<dbReference type="EMBL" id="JAADJZ010000005">
    <property type="protein sequence ID" value="KAF2875338.1"/>
    <property type="molecule type" value="Genomic_DNA"/>
</dbReference>
<organism evidence="2 3">
    <name type="scientific">Massariosphaeria phaeospora</name>
    <dbReference type="NCBI Taxonomy" id="100035"/>
    <lineage>
        <taxon>Eukaryota</taxon>
        <taxon>Fungi</taxon>
        <taxon>Dikarya</taxon>
        <taxon>Ascomycota</taxon>
        <taxon>Pezizomycotina</taxon>
        <taxon>Dothideomycetes</taxon>
        <taxon>Pleosporomycetidae</taxon>
        <taxon>Pleosporales</taxon>
        <taxon>Pleosporales incertae sedis</taxon>
        <taxon>Massariosphaeria</taxon>
    </lineage>
</organism>
<proteinExistence type="predicted"/>
<feature type="compositionally biased region" description="Polar residues" evidence="1">
    <location>
        <begin position="496"/>
        <end position="512"/>
    </location>
</feature>
<evidence type="ECO:0000313" key="3">
    <source>
        <dbReference type="Proteomes" id="UP000481861"/>
    </source>
</evidence>
<dbReference type="AlphaFoldDB" id="A0A7C8MCT4"/>
<feature type="compositionally biased region" description="Polar residues" evidence="1">
    <location>
        <begin position="451"/>
        <end position="461"/>
    </location>
</feature>
<feature type="region of interest" description="Disordered" evidence="1">
    <location>
        <begin position="496"/>
        <end position="551"/>
    </location>
</feature>
<gene>
    <name evidence="2" type="ORF">BDV95DRAFT_315019</name>
</gene>
<comment type="caution">
    <text evidence="2">The sequence shown here is derived from an EMBL/GenBank/DDBJ whole genome shotgun (WGS) entry which is preliminary data.</text>
</comment>
<feature type="compositionally biased region" description="Polar residues" evidence="1">
    <location>
        <begin position="356"/>
        <end position="366"/>
    </location>
</feature>
<feature type="compositionally biased region" description="Basic and acidic residues" evidence="1">
    <location>
        <begin position="81"/>
        <end position="106"/>
    </location>
</feature>
<feature type="region of interest" description="Disordered" evidence="1">
    <location>
        <begin position="451"/>
        <end position="471"/>
    </location>
</feature>
<feature type="region of interest" description="Disordered" evidence="1">
    <location>
        <begin position="1"/>
        <end position="63"/>
    </location>
</feature>
<keyword evidence="3" id="KW-1185">Reference proteome</keyword>
<evidence type="ECO:0000313" key="2">
    <source>
        <dbReference type="EMBL" id="KAF2875338.1"/>
    </source>
</evidence>
<accession>A0A7C8MCT4</accession>
<protein>
    <submittedName>
        <fullName evidence="2">Uncharacterized protein</fullName>
    </submittedName>
</protein>
<feature type="compositionally biased region" description="Polar residues" evidence="1">
    <location>
        <begin position="201"/>
        <end position="213"/>
    </location>
</feature>